<sequence>MASTSKEEGKLFEDLKANIIQASRDLDKEAEIVQDVEASRADRVPWLVHTGFPTHLQGLRDTEIMSSYALPRSGDDDDDDGGDGGDGGDDDDGEEEGGAVDTDIDLRRILAAVESTLRDAYKLCSDKSPDRKMTQQRAKRLSNFRSDDSNISSAKASKFRSFKNESSLTSYFRITKQLLAYYYRVVYREDGHFTREGESHIVLQDIIETTSLQRQAMEDVIGALRRREKAAKGRGAPSCDKKEGIANRDYVKRDAELKHTICVDVAFLMKH</sequence>
<dbReference type="EMBL" id="FMJY01000006">
    <property type="protein sequence ID" value="SCO87603.1"/>
    <property type="molecule type" value="Genomic_DNA"/>
</dbReference>
<dbReference type="VEuPathDB" id="FungiDB:FOC1_g10000535"/>
<dbReference type="AlphaFoldDB" id="A0A2H3TFX6"/>
<dbReference type="VEuPathDB" id="FungiDB:FOC4_g10000051"/>
<organism evidence="2 3">
    <name type="scientific">Fusarium oxysporum</name>
    <name type="common">Fusarium vascular wilt</name>
    <dbReference type="NCBI Taxonomy" id="5507"/>
    <lineage>
        <taxon>Eukaryota</taxon>
        <taxon>Fungi</taxon>
        <taxon>Dikarya</taxon>
        <taxon>Ascomycota</taxon>
        <taxon>Pezizomycotina</taxon>
        <taxon>Sordariomycetes</taxon>
        <taxon>Hypocreomycetidae</taxon>
        <taxon>Hypocreales</taxon>
        <taxon>Nectriaceae</taxon>
        <taxon>Fusarium</taxon>
        <taxon>Fusarium oxysporum species complex</taxon>
    </lineage>
</organism>
<gene>
    <name evidence="2" type="ORF">FRV6_11730</name>
</gene>
<dbReference type="VEuPathDB" id="FungiDB:FOXG_04692"/>
<dbReference type="Proteomes" id="UP000219369">
    <property type="component" value="Unassembled WGS sequence"/>
</dbReference>
<accession>A0A2H3TFX6</accession>
<evidence type="ECO:0000313" key="2">
    <source>
        <dbReference type="EMBL" id="SCO87603.1"/>
    </source>
</evidence>
<protein>
    <submittedName>
        <fullName evidence="2">Uncharacterized protein</fullName>
    </submittedName>
</protein>
<dbReference type="VEuPathDB" id="FungiDB:FOMG_18935"/>
<proteinExistence type="predicted"/>
<name>A0A2H3TFX6_FUSOX</name>
<feature type="region of interest" description="Disordered" evidence="1">
    <location>
        <begin position="69"/>
        <end position="100"/>
    </location>
</feature>
<evidence type="ECO:0000256" key="1">
    <source>
        <dbReference type="SAM" id="MobiDB-lite"/>
    </source>
</evidence>
<reference evidence="3" key="1">
    <citation type="submission" date="2016-09" db="EMBL/GenBank/DDBJ databases">
        <authorList>
            <person name="Guldener U."/>
        </authorList>
    </citation>
    <scope>NUCLEOTIDE SEQUENCE [LARGE SCALE GENOMIC DNA]</scope>
    <source>
        <strain evidence="3">V64-1</strain>
    </source>
</reference>
<dbReference type="OrthoDB" id="3438035at2759"/>
<feature type="compositionally biased region" description="Acidic residues" evidence="1">
    <location>
        <begin position="75"/>
        <end position="98"/>
    </location>
</feature>
<dbReference type="VEuPathDB" id="FungiDB:HZS61_009008"/>
<evidence type="ECO:0000313" key="3">
    <source>
        <dbReference type="Proteomes" id="UP000219369"/>
    </source>
</evidence>